<dbReference type="PANTHER" id="PTHR47691:SF3">
    <property type="entry name" value="HTH-TYPE TRANSCRIPTIONAL REGULATOR RV0890C-RELATED"/>
    <property type="match status" value="1"/>
</dbReference>
<dbReference type="SUPFAM" id="SSF52540">
    <property type="entry name" value="P-loop containing nucleoside triphosphate hydrolases"/>
    <property type="match status" value="1"/>
</dbReference>
<dbReference type="PANTHER" id="PTHR47691">
    <property type="entry name" value="REGULATOR-RELATED"/>
    <property type="match status" value="1"/>
</dbReference>
<gene>
    <name evidence="2" type="ORF">CLV68_1418</name>
</gene>
<dbReference type="InterPro" id="IPR011990">
    <property type="entry name" value="TPR-like_helical_dom_sf"/>
</dbReference>
<dbReference type="OrthoDB" id="581105at2"/>
<dbReference type="SUPFAM" id="SSF48452">
    <property type="entry name" value="TPR-like"/>
    <property type="match status" value="2"/>
</dbReference>
<dbReference type="InterPro" id="IPR019734">
    <property type="entry name" value="TPR_rpt"/>
</dbReference>
<dbReference type="Gene3D" id="1.25.40.10">
    <property type="entry name" value="Tetratricopeptide repeat domain"/>
    <property type="match status" value="1"/>
</dbReference>
<evidence type="ECO:0000313" key="3">
    <source>
        <dbReference type="Proteomes" id="UP000282454"/>
    </source>
</evidence>
<evidence type="ECO:0000313" key="2">
    <source>
        <dbReference type="EMBL" id="RLK60904.1"/>
    </source>
</evidence>
<dbReference type="Pfam" id="PF13424">
    <property type="entry name" value="TPR_12"/>
    <property type="match status" value="1"/>
</dbReference>
<organism evidence="2 3">
    <name type="scientific">Actinokineospora cianjurensis</name>
    <dbReference type="NCBI Taxonomy" id="585224"/>
    <lineage>
        <taxon>Bacteria</taxon>
        <taxon>Bacillati</taxon>
        <taxon>Actinomycetota</taxon>
        <taxon>Actinomycetes</taxon>
        <taxon>Pseudonocardiales</taxon>
        <taxon>Pseudonocardiaceae</taxon>
        <taxon>Actinokineospora</taxon>
    </lineage>
</organism>
<protein>
    <submittedName>
        <fullName evidence="2">Putative ATPase</fullName>
    </submittedName>
</protein>
<feature type="domain" description="NB-ARC" evidence="1">
    <location>
        <begin position="59"/>
        <end position="176"/>
    </location>
</feature>
<dbReference type="Gene3D" id="3.40.50.300">
    <property type="entry name" value="P-loop containing nucleotide triphosphate hydrolases"/>
    <property type="match status" value="1"/>
</dbReference>
<dbReference type="PRINTS" id="PR00364">
    <property type="entry name" value="DISEASERSIST"/>
</dbReference>
<evidence type="ECO:0000259" key="1">
    <source>
        <dbReference type="Pfam" id="PF00931"/>
    </source>
</evidence>
<dbReference type="GO" id="GO:0043531">
    <property type="term" value="F:ADP binding"/>
    <property type="evidence" value="ECO:0007669"/>
    <property type="project" value="InterPro"/>
</dbReference>
<accession>A0A421B957</accession>
<reference evidence="2 3" key="1">
    <citation type="submission" date="2018-10" db="EMBL/GenBank/DDBJ databases">
        <title>Genomic Encyclopedia of Archaeal and Bacterial Type Strains, Phase II (KMG-II): from individual species to whole genera.</title>
        <authorList>
            <person name="Goeker M."/>
        </authorList>
    </citation>
    <scope>NUCLEOTIDE SEQUENCE [LARGE SCALE GENOMIC DNA]</scope>
    <source>
        <strain evidence="2 3">DSM 45657</strain>
    </source>
</reference>
<dbReference type="Pfam" id="PF00931">
    <property type="entry name" value="NB-ARC"/>
    <property type="match status" value="1"/>
</dbReference>
<proteinExistence type="predicted"/>
<name>A0A421B957_9PSEU</name>
<sequence length="668" mass="71062">MTGFSIGAVQGNALQATAIHGGVSIGAVPTPVPRQLPLAGHPLVGRDGLLALVDDSLAEGGIVVLSGMAGVGKTAVAVWWARRAAARFPGGQLFVDLRAFASAAPRGVAEVLAAFLRALGIERPDELTAVEREATFRTLMAGRRAIVVLDNARSVDQVRALLPGESRCAVVVTSRVALPGLAVHFPVTAVEVPRLDHVASVALVAEAVGTADVREVDELARFCAGLPLALRLAGCRLVAGDRAPLSLDLFDLEDGSTVALRKVFSWSYDHLEAEARIVFQLFGALPGGSLDAAAIRAISGLPSEAAEAAVRSLRRASLLVESAAGRYEPHDLLRSYARELVSDPVTFLDRAFDYFTAAADHADDLVSPGRYRPPWTLRGGVGDRASALAWVDVELANIVALCAVGDERLDHRRWRLAYAVRGYFYFTKRVDAWIRTHTAALAAAVRLGDLAAEALTRNNLGMALVEAGRLDEATEHYGRAGELFGQVGDSHGRCNALVNLAAVLRRQGDFVAALANHQEALAYYRDHGLGRNVGITVRSMARVESELGMTAEAVGHAEEAISLAVSMDLYLDAAQACNTLGLVLVSAEHYARAEVAHHLAVDYSRKARSLREEGIALWRLGGVARSTGDPQGAARWWSAARDCFQAIGAKEVRAVDDDLGSLEGFPAT</sequence>
<dbReference type="AlphaFoldDB" id="A0A421B957"/>
<keyword evidence="3" id="KW-1185">Reference proteome</keyword>
<dbReference type="Proteomes" id="UP000282454">
    <property type="component" value="Unassembled WGS sequence"/>
</dbReference>
<dbReference type="SMART" id="SM00028">
    <property type="entry name" value="TPR"/>
    <property type="match status" value="4"/>
</dbReference>
<dbReference type="InterPro" id="IPR002182">
    <property type="entry name" value="NB-ARC"/>
</dbReference>
<dbReference type="EMBL" id="RCDD01000001">
    <property type="protein sequence ID" value="RLK60904.1"/>
    <property type="molecule type" value="Genomic_DNA"/>
</dbReference>
<comment type="caution">
    <text evidence="2">The sequence shown here is derived from an EMBL/GenBank/DDBJ whole genome shotgun (WGS) entry which is preliminary data.</text>
</comment>
<dbReference type="InterPro" id="IPR027417">
    <property type="entry name" value="P-loop_NTPase"/>
</dbReference>
<dbReference type="RefSeq" id="WP_121389661.1">
    <property type="nucleotide sequence ID" value="NZ_RCDD01000001.1"/>
</dbReference>